<evidence type="ECO:0000313" key="1">
    <source>
        <dbReference type="EMBL" id="PON77353.1"/>
    </source>
</evidence>
<proteinExistence type="predicted"/>
<accession>A0A2P5DVL8</accession>
<dbReference type="Proteomes" id="UP000237105">
    <property type="component" value="Unassembled WGS sequence"/>
</dbReference>
<dbReference type="EMBL" id="JXTB01000014">
    <property type="protein sequence ID" value="PON77353.1"/>
    <property type="molecule type" value="Genomic_DNA"/>
</dbReference>
<dbReference type="AlphaFoldDB" id="A0A2P5DVL8"/>
<comment type="caution">
    <text evidence="1">The sequence shown here is derived from an EMBL/GenBank/DDBJ whole genome shotgun (WGS) entry which is preliminary data.</text>
</comment>
<name>A0A2P5DVL8_PARAD</name>
<gene>
    <name evidence="1" type="ORF">PanWU01x14_029720</name>
</gene>
<protein>
    <submittedName>
        <fullName evidence="1">Uncharacterized protein</fullName>
    </submittedName>
</protein>
<keyword evidence="2" id="KW-1185">Reference proteome</keyword>
<evidence type="ECO:0000313" key="2">
    <source>
        <dbReference type="Proteomes" id="UP000237105"/>
    </source>
</evidence>
<organism evidence="1 2">
    <name type="scientific">Parasponia andersonii</name>
    <name type="common">Sponia andersonii</name>
    <dbReference type="NCBI Taxonomy" id="3476"/>
    <lineage>
        <taxon>Eukaryota</taxon>
        <taxon>Viridiplantae</taxon>
        <taxon>Streptophyta</taxon>
        <taxon>Embryophyta</taxon>
        <taxon>Tracheophyta</taxon>
        <taxon>Spermatophyta</taxon>
        <taxon>Magnoliopsida</taxon>
        <taxon>eudicotyledons</taxon>
        <taxon>Gunneridae</taxon>
        <taxon>Pentapetalae</taxon>
        <taxon>rosids</taxon>
        <taxon>fabids</taxon>
        <taxon>Rosales</taxon>
        <taxon>Cannabaceae</taxon>
        <taxon>Parasponia</taxon>
    </lineage>
</organism>
<reference evidence="2" key="1">
    <citation type="submission" date="2016-06" db="EMBL/GenBank/DDBJ databases">
        <title>Parallel loss of symbiosis genes in relatives of nitrogen-fixing non-legume Parasponia.</title>
        <authorList>
            <person name="Van Velzen R."/>
            <person name="Holmer R."/>
            <person name="Bu F."/>
            <person name="Rutten L."/>
            <person name="Van Zeijl A."/>
            <person name="Liu W."/>
            <person name="Santuari L."/>
            <person name="Cao Q."/>
            <person name="Sharma T."/>
            <person name="Shen D."/>
            <person name="Roswanjaya Y."/>
            <person name="Wardhani T."/>
            <person name="Kalhor M.S."/>
            <person name="Jansen J."/>
            <person name="Van den Hoogen J."/>
            <person name="Gungor B."/>
            <person name="Hartog M."/>
            <person name="Hontelez J."/>
            <person name="Verver J."/>
            <person name="Yang W.-C."/>
            <person name="Schijlen E."/>
            <person name="Repin R."/>
            <person name="Schilthuizen M."/>
            <person name="Schranz E."/>
            <person name="Heidstra R."/>
            <person name="Miyata K."/>
            <person name="Fedorova E."/>
            <person name="Kohlen W."/>
            <person name="Bisseling T."/>
            <person name="Smit S."/>
            <person name="Geurts R."/>
        </authorList>
    </citation>
    <scope>NUCLEOTIDE SEQUENCE [LARGE SCALE GENOMIC DNA]</scope>
    <source>
        <strain evidence="2">cv. WU1-14</strain>
    </source>
</reference>
<sequence>MAAGSKETTESEEELLFGSKALKNIFPFR</sequence>